<dbReference type="AlphaFoldDB" id="A0A919NN09"/>
<dbReference type="InterPro" id="IPR036291">
    <property type="entry name" value="NAD(P)-bd_dom_sf"/>
</dbReference>
<dbReference type="SUPFAM" id="SSF50129">
    <property type="entry name" value="GroES-like"/>
    <property type="match status" value="1"/>
</dbReference>
<feature type="domain" description="Enoyl reductase (ER)" evidence="2">
    <location>
        <begin position="11"/>
        <end position="302"/>
    </location>
</feature>
<accession>A0A919NN09</accession>
<dbReference type="InterPro" id="IPR011032">
    <property type="entry name" value="GroES-like_sf"/>
</dbReference>
<protein>
    <submittedName>
        <fullName evidence="3">NADPH:quinone reductase</fullName>
    </submittedName>
</protein>
<dbReference type="PANTHER" id="PTHR44154:SF1">
    <property type="entry name" value="QUINONE OXIDOREDUCTASE"/>
    <property type="match status" value="1"/>
</dbReference>
<dbReference type="InterPro" id="IPR013154">
    <property type="entry name" value="ADH-like_N"/>
</dbReference>
<dbReference type="Gene3D" id="3.90.180.10">
    <property type="entry name" value="Medium-chain alcohol dehydrogenases, catalytic domain"/>
    <property type="match status" value="1"/>
</dbReference>
<dbReference type="Pfam" id="PF13602">
    <property type="entry name" value="ADH_zinc_N_2"/>
    <property type="match status" value="1"/>
</dbReference>
<proteinExistence type="predicted"/>
<dbReference type="SMART" id="SM00829">
    <property type="entry name" value="PKS_ER"/>
    <property type="match status" value="1"/>
</dbReference>
<evidence type="ECO:0000259" key="2">
    <source>
        <dbReference type="SMART" id="SM00829"/>
    </source>
</evidence>
<dbReference type="Gene3D" id="3.40.50.720">
    <property type="entry name" value="NAD(P)-binding Rossmann-like Domain"/>
    <property type="match status" value="1"/>
</dbReference>
<sequence length="306" mass="31686">MPQAYAFTALGGPEVESFLDVPKPSPGPGQVLIKVRAAGVNPVDWKKRTGYRPQGAPEPSVPAVFGGEAAGVVEQVGPGVTDFRPGDEVFGQTVAGGYAEYALLPAQLTARRPSVVSFEDAATLPIAAATAHDALVQLDLPPGSTLLIIGVGGGVGVGAAQIARLHEINVIGTASAAKKDFVELLEAVPVEYGEGVADRVRAAAPEGIDAILDLIGGPELEELAELLDDRTKLVSAADRATVARLGGAPVERARTRAVLEQVATWVADGVLNPRVVEVFTLAEARQALRRVEDGHARGKVVITNPA</sequence>
<dbReference type="EMBL" id="BOMY01000023">
    <property type="protein sequence ID" value="GIF20924.1"/>
    <property type="molecule type" value="Genomic_DNA"/>
</dbReference>
<evidence type="ECO:0000256" key="1">
    <source>
        <dbReference type="ARBA" id="ARBA00022857"/>
    </source>
</evidence>
<gene>
    <name evidence="3" type="ORF">Ate02nite_36540</name>
</gene>
<keyword evidence="4" id="KW-1185">Reference proteome</keyword>
<evidence type="ECO:0000313" key="3">
    <source>
        <dbReference type="EMBL" id="GIF20924.1"/>
    </source>
</evidence>
<dbReference type="InterPro" id="IPR051603">
    <property type="entry name" value="Zinc-ADH_QOR/CCCR"/>
</dbReference>
<keyword evidence="1" id="KW-0521">NADP</keyword>
<dbReference type="PANTHER" id="PTHR44154">
    <property type="entry name" value="QUINONE OXIDOREDUCTASE"/>
    <property type="match status" value="1"/>
</dbReference>
<dbReference type="CDD" id="cd05289">
    <property type="entry name" value="MDR_like_2"/>
    <property type="match status" value="1"/>
</dbReference>
<name>A0A919NN09_9ACTN</name>
<evidence type="ECO:0000313" key="4">
    <source>
        <dbReference type="Proteomes" id="UP000623608"/>
    </source>
</evidence>
<organism evidence="3 4">
    <name type="scientific">Paractinoplanes tereljensis</name>
    <dbReference type="NCBI Taxonomy" id="571912"/>
    <lineage>
        <taxon>Bacteria</taxon>
        <taxon>Bacillati</taxon>
        <taxon>Actinomycetota</taxon>
        <taxon>Actinomycetes</taxon>
        <taxon>Micromonosporales</taxon>
        <taxon>Micromonosporaceae</taxon>
        <taxon>Paractinoplanes</taxon>
    </lineage>
</organism>
<dbReference type="Pfam" id="PF08240">
    <property type="entry name" value="ADH_N"/>
    <property type="match status" value="1"/>
</dbReference>
<dbReference type="RefSeq" id="WP_203807040.1">
    <property type="nucleotide sequence ID" value="NZ_BOMY01000023.1"/>
</dbReference>
<dbReference type="InterPro" id="IPR020843">
    <property type="entry name" value="ER"/>
</dbReference>
<dbReference type="SUPFAM" id="SSF51735">
    <property type="entry name" value="NAD(P)-binding Rossmann-fold domains"/>
    <property type="match status" value="1"/>
</dbReference>
<dbReference type="Proteomes" id="UP000623608">
    <property type="component" value="Unassembled WGS sequence"/>
</dbReference>
<dbReference type="GO" id="GO:0016491">
    <property type="term" value="F:oxidoreductase activity"/>
    <property type="evidence" value="ECO:0007669"/>
    <property type="project" value="InterPro"/>
</dbReference>
<comment type="caution">
    <text evidence="3">The sequence shown here is derived from an EMBL/GenBank/DDBJ whole genome shotgun (WGS) entry which is preliminary data.</text>
</comment>
<reference evidence="3" key="1">
    <citation type="submission" date="2021-01" db="EMBL/GenBank/DDBJ databases">
        <title>Whole genome shotgun sequence of Actinoplanes tereljensis NBRC 105297.</title>
        <authorList>
            <person name="Komaki H."/>
            <person name="Tamura T."/>
        </authorList>
    </citation>
    <scope>NUCLEOTIDE SEQUENCE</scope>
    <source>
        <strain evidence="3">NBRC 105297</strain>
    </source>
</reference>